<dbReference type="GO" id="GO:0004842">
    <property type="term" value="F:ubiquitin-protein transferase activity"/>
    <property type="evidence" value="ECO:0007669"/>
    <property type="project" value="InterPro"/>
</dbReference>
<dbReference type="InterPro" id="IPR044807">
    <property type="entry name" value="DRIP1-like"/>
</dbReference>
<evidence type="ECO:0000313" key="3">
    <source>
        <dbReference type="EMBL" id="RLN36411.1"/>
    </source>
</evidence>
<name>A0A3L6TDQ5_PANMI</name>
<evidence type="ECO:0000256" key="1">
    <source>
        <dbReference type="SAM" id="Coils"/>
    </source>
</evidence>
<dbReference type="PANTHER" id="PTHR46293">
    <property type="entry name" value="E3 UBIQUITIN PROTEIN LIGASE DRIP1"/>
    <property type="match status" value="1"/>
</dbReference>
<feature type="compositionally biased region" description="Low complexity" evidence="2">
    <location>
        <begin position="14"/>
        <end position="27"/>
    </location>
</feature>
<keyword evidence="4" id="KW-1185">Reference proteome</keyword>
<dbReference type="STRING" id="4540.A0A3L6TDQ5"/>
<dbReference type="InterPro" id="IPR013083">
    <property type="entry name" value="Znf_RING/FYVE/PHD"/>
</dbReference>
<evidence type="ECO:0000313" key="4">
    <source>
        <dbReference type="Proteomes" id="UP000275267"/>
    </source>
</evidence>
<feature type="region of interest" description="Disordered" evidence="2">
    <location>
        <begin position="1"/>
        <end position="40"/>
    </location>
</feature>
<dbReference type="EMBL" id="PQIB02000002">
    <property type="protein sequence ID" value="RLN36411.1"/>
    <property type="molecule type" value="Genomic_DNA"/>
</dbReference>
<comment type="caution">
    <text evidence="3">The sequence shown here is derived from an EMBL/GenBank/DDBJ whole genome shotgun (WGS) entry which is preliminary data.</text>
</comment>
<dbReference type="Gene3D" id="3.30.40.10">
    <property type="entry name" value="Zinc/RING finger domain, C3HC4 (zinc finger)"/>
    <property type="match status" value="1"/>
</dbReference>
<reference evidence="4" key="1">
    <citation type="journal article" date="2019" name="Nat. Commun.">
        <title>The genome of broomcorn millet.</title>
        <authorList>
            <person name="Zou C."/>
            <person name="Miki D."/>
            <person name="Li D."/>
            <person name="Tang Q."/>
            <person name="Xiao L."/>
            <person name="Rajput S."/>
            <person name="Deng P."/>
            <person name="Jia W."/>
            <person name="Huang R."/>
            <person name="Zhang M."/>
            <person name="Sun Y."/>
            <person name="Hu J."/>
            <person name="Fu X."/>
            <person name="Schnable P.S."/>
            <person name="Li F."/>
            <person name="Zhang H."/>
            <person name="Feng B."/>
            <person name="Zhu X."/>
            <person name="Liu R."/>
            <person name="Schnable J.C."/>
            <person name="Zhu J.-K."/>
            <person name="Zhang H."/>
        </authorList>
    </citation>
    <scope>NUCLEOTIDE SEQUENCE [LARGE SCALE GENOMIC DNA]</scope>
</reference>
<evidence type="ECO:0000256" key="2">
    <source>
        <dbReference type="SAM" id="MobiDB-lite"/>
    </source>
</evidence>
<keyword evidence="1" id="KW-0175">Coiled coil</keyword>
<sequence>MARSEKRKAKPQQTSASPSANRPSRSTVPPERPPTRGGDCVDADRAAVARRSSMAPCVTCGLRGGILRDATTISECLHSFCRKSIYQKFEDEDIKCCPNCYTDLGCAPLEKLRSLISFPICNLLYRADHGLQHIRSTMFPIKKRKVDEISPLHPALVSQPSPSPGTGGEDYATKATRKTGASLMDEPMNSETETCEKLGMEHPASPKEVEVEVVKASTSQGLAHDFSMPREALALDQTAPRQSQAALVTPVPDQVRKKIPTKSASSVPPATTLVATSDISHIQTQFQYDKNLRTELYNICNQNSESLLQRIEAYISQSQVFKDVARLKEELENARSEKIEAFGRVRILEERLKEQTERLQSESKRSQEIMASQRELFREHEALKSEMAKKDKDLRNLKHDSTMKLIERSKEKSQLLYKTSGAIKRLGKELEAQRSMNNKLQQRLESSTAELRSRILDMDQKRDQLSKRNKTLSAKNRGVAHIPSCTFKLLPCSSCLIAS</sequence>
<dbReference type="OrthoDB" id="1305878at2759"/>
<dbReference type="AlphaFoldDB" id="A0A3L6TDQ5"/>
<protein>
    <submittedName>
        <fullName evidence="3">Median body protein-like</fullName>
    </submittedName>
</protein>
<dbReference type="Gene3D" id="1.10.287.1490">
    <property type="match status" value="1"/>
</dbReference>
<gene>
    <name evidence="3" type="ORF">C2845_PM03G21680</name>
</gene>
<dbReference type="PANTHER" id="PTHR46293:SF7">
    <property type="entry name" value="E3 UBIQUITIN PROTEIN LIGASE DRIP2"/>
    <property type="match status" value="1"/>
</dbReference>
<feature type="compositionally biased region" description="Basic residues" evidence="2">
    <location>
        <begin position="1"/>
        <end position="10"/>
    </location>
</feature>
<proteinExistence type="predicted"/>
<feature type="coiled-coil region" evidence="1">
    <location>
        <begin position="317"/>
        <end position="450"/>
    </location>
</feature>
<dbReference type="Proteomes" id="UP000275267">
    <property type="component" value="Unassembled WGS sequence"/>
</dbReference>
<accession>A0A3L6TDQ5</accession>
<organism evidence="3 4">
    <name type="scientific">Panicum miliaceum</name>
    <name type="common">Proso millet</name>
    <name type="synonym">Broomcorn millet</name>
    <dbReference type="NCBI Taxonomy" id="4540"/>
    <lineage>
        <taxon>Eukaryota</taxon>
        <taxon>Viridiplantae</taxon>
        <taxon>Streptophyta</taxon>
        <taxon>Embryophyta</taxon>
        <taxon>Tracheophyta</taxon>
        <taxon>Spermatophyta</taxon>
        <taxon>Magnoliopsida</taxon>
        <taxon>Liliopsida</taxon>
        <taxon>Poales</taxon>
        <taxon>Poaceae</taxon>
        <taxon>PACMAD clade</taxon>
        <taxon>Panicoideae</taxon>
        <taxon>Panicodae</taxon>
        <taxon>Paniceae</taxon>
        <taxon>Panicinae</taxon>
        <taxon>Panicum</taxon>
        <taxon>Panicum sect. Panicum</taxon>
    </lineage>
</organism>